<dbReference type="Proteomes" id="UP000316639">
    <property type="component" value="Unassembled WGS sequence"/>
</dbReference>
<dbReference type="EMBL" id="VOBR01000007">
    <property type="protein sequence ID" value="TWP51858.1"/>
    <property type="molecule type" value="Genomic_DNA"/>
</dbReference>
<dbReference type="AlphaFoldDB" id="A0A563EWE8"/>
<evidence type="ECO:0000313" key="3">
    <source>
        <dbReference type="Proteomes" id="UP000316639"/>
    </source>
</evidence>
<feature type="transmembrane region" description="Helical" evidence="1">
    <location>
        <begin position="136"/>
        <end position="157"/>
    </location>
</feature>
<feature type="transmembrane region" description="Helical" evidence="1">
    <location>
        <begin position="60"/>
        <end position="76"/>
    </location>
</feature>
<sequence>MLHARVRLVSVAPQFGVSLEKPRTVAWFALRLVTFVAAGALPVLSIALHAFGFIHMKDSAPYLVLPVVLLAAVLALKKVPETPAVVRGLLGGLVGVFAYDAARIPFVILGIWPDFIPQMGAWIYGGEGTNMALGYFWRWLGDGGGMGLVFGLGCALLSWKRHLVATGVCYGIFIWSGLLGTIYFSAYGSTVLFPITPVNFVASLVGHLIYGSVLGFTYAKLLRRAGE</sequence>
<feature type="transmembrane region" description="Helical" evidence="1">
    <location>
        <begin position="198"/>
        <end position="219"/>
    </location>
</feature>
<evidence type="ECO:0000256" key="1">
    <source>
        <dbReference type="SAM" id="Phobius"/>
    </source>
</evidence>
<feature type="transmembrane region" description="Helical" evidence="1">
    <location>
        <begin position="88"/>
        <end position="112"/>
    </location>
</feature>
<organism evidence="2 3">
    <name type="scientific">Lentzea tibetensis</name>
    <dbReference type="NCBI Taxonomy" id="2591470"/>
    <lineage>
        <taxon>Bacteria</taxon>
        <taxon>Bacillati</taxon>
        <taxon>Actinomycetota</taxon>
        <taxon>Actinomycetes</taxon>
        <taxon>Pseudonocardiales</taxon>
        <taxon>Pseudonocardiaceae</taxon>
        <taxon>Lentzea</taxon>
    </lineage>
</organism>
<feature type="transmembrane region" description="Helical" evidence="1">
    <location>
        <begin position="164"/>
        <end position="186"/>
    </location>
</feature>
<reference evidence="2 3" key="1">
    <citation type="submission" date="2019-07" db="EMBL/GenBank/DDBJ databases">
        <title>Lentzea xizangensis sp. nov., isolated from Qinghai-Tibetan Plateau Soils.</title>
        <authorList>
            <person name="Huang J."/>
        </authorList>
    </citation>
    <scope>NUCLEOTIDE SEQUENCE [LARGE SCALE GENOMIC DNA]</scope>
    <source>
        <strain evidence="2 3">FXJ1.1311</strain>
    </source>
</reference>
<feature type="transmembrane region" description="Helical" evidence="1">
    <location>
        <begin position="28"/>
        <end position="54"/>
    </location>
</feature>
<accession>A0A563EWE8</accession>
<dbReference type="OrthoDB" id="4609588at2"/>
<proteinExistence type="predicted"/>
<comment type="caution">
    <text evidence="2">The sequence shown here is derived from an EMBL/GenBank/DDBJ whole genome shotgun (WGS) entry which is preliminary data.</text>
</comment>
<gene>
    <name evidence="2" type="ORF">FKR81_13490</name>
</gene>
<keyword evidence="3" id="KW-1185">Reference proteome</keyword>
<dbReference type="RefSeq" id="WP_146351705.1">
    <property type="nucleotide sequence ID" value="NZ_VOBR01000007.1"/>
</dbReference>
<dbReference type="InterPro" id="IPR046739">
    <property type="entry name" value="DUF6789"/>
</dbReference>
<name>A0A563EWE8_9PSEU</name>
<keyword evidence="1" id="KW-0472">Membrane</keyword>
<evidence type="ECO:0000313" key="2">
    <source>
        <dbReference type="EMBL" id="TWP51858.1"/>
    </source>
</evidence>
<dbReference type="Pfam" id="PF20587">
    <property type="entry name" value="DUF6789"/>
    <property type="match status" value="1"/>
</dbReference>
<keyword evidence="1" id="KW-0812">Transmembrane</keyword>
<protein>
    <submittedName>
        <fullName evidence="2">Uncharacterized protein</fullName>
    </submittedName>
</protein>
<keyword evidence="1" id="KW-1133">Transmembrane helix</keyword>